<dbReference type="PANTHER" id="PTHR27005">
    <property type="entry name" value="WALL-ASSOCIATED RECEPTOR KINASE-LIKE 21"/>
    <property type="match status" value="1"/>
</dbReference>
<dbReference type="GO" id="GO:0007166">
    <property type="term" value="P:cell surface receptor signaling pathway"/>
    <property type="evidence" value="ECO:0007669"/>
    <property type="project" value="InterPro"/>
</dbReference>
<comment type="subcellular location">
    <subcellularLocation>
        <location evidence="1">Membrane</location>
        <topology evidence="1">Single-pass type I membrane protein</topology>
    </subcellularLocation>
</comment>
<keyword evidence="2" id="KW-0723">Serine/threonine-protein kinase</keyword>
<dbReference type="SMART" id="SM00181">
    <property type="entry name" value="EGF"/>
    <property type="match status" value="3"/>
</dbReference>
<evidence type="ECO:0000256" key="8">
    <source>
        <dbReference type="ARBA" id="ARBA00022741"/>
    </source>
</evidence>
<organism evidence="19 20">
    <name type="scientific">Zingiber officinale</name>
    <name type="common">Ginger</name>
    <name type="synonym">Amomum zingiber</name>
    <dbReference type="NCBI Taxonomy" id="94328"/>
    <lineage>
        <taxon>Eukaryota</taxon>
        <taxon>Viridiplantae</taxon>
        <taxon>Streptophyta</taxon>
        <taxon>Embryophyta</taxon>
        <taxon>Tracheophyta</taxon>
        <taxon>Spermatophyta</taxon>
        <taxon>Magnoliopsida</taxon>
        <taxon>Liliopsida</taxon>
        <taxon>Zingiberales</taxon>
        <taxon>Zingiberaceae</taxon>
        <taxon>Zingiber</taxon>
    </lineage>
</organism>
<dbReference type="Pfam" id="PF07645">
    <property type="entry name" value="EGF_CA"/>
    <property type="match status" value="1"/>
</dbReference>
<dbReference type="Gene3D" id="2.10.25.10">
    <property type="entry name" value="Laminin"/>
    <property type="match status" value="1"/>
</dbReference>
<dbReference type="GO" id="GO:0005509">
    <property type="term" value="F:calcium ion binding"/>
    <property type="evidence" value="ECO:0007669"/>
    <property type="project" value="InterPro"/>
</dbReference>
<dbReference type="GO" id="GO:0004674">
    <property type="term" value="F:protein serine/threonine kinase activity"/>
    <property type="evidence" value="ECO:0007669"/>
    <property type="project" value="UniProtKB-KW"/>
</dbReference>
<comment type="caution">
    <text evidence="19">The sequence shown here is derived from an EMBL/GenBank/DDBJ whole genome shotgun (WGS) entry which is preliminary data.</text>
</comment>
<dbReference type="Pfam" id="PF07714">
    <property type="entry name" value="PK_Tyr_Ser-Thr"/>
    <property type="match status" value="1"/>
</dbReference>
<dbReference type="PROSITE" id="PS00108">
    <property type="entry name" value="PROTEIN_KINASE_ST"/>
    <property type="match status" value="1"/>
</dbReference>
<evidence type="ECO:0000256" key="14">
    <source>
        <dbReference type="ARBA" id="ARBA00023180"/>
    </source>
</evidence>
<dbReference type="PROSITE" id="PS50011">
    <property type="entry name" value="PROTEIN_KINASE_DOM"/>
    <property type="match status" value="1"/>
</dbReference>
<keyword evidence="9" id="KW-0418">Kinase</keyword>
<dbReference type="PROSITE" id="PS00107">
    <property type="entry name" value="PROTEIN_KINASE_ATP"/>
    <property type="match status" value="1"/>
</dbReference>
<dbReference type="InterPro" id="IPR008271">
    <property type="entry name" value="Ser/Thr_kinase_AS"/>
</dbReference>
<evidence type="ECO:0000256" key="2">
    <source>
        <dbReference type="ARBA" id="ARBA00022527"/>
    </source>
</evidence>
<keyword evidence="7" id="KW-0677">Repeat</keyword>
<reference evidence="19 20" key="1">
    <citation type="submission" date="2020-08" db="EMBL/GenBank/DDBJ databases">
        <title>Plant Genome Project.</title>
        <authorList>
            <person name="Zhang R.-G."/>
        </authorList>
    </citation>
    <scope>NUCLEOTIDE SEQUENCE [LARGE SCALE GENOMIC DNA]</scope>
    <source>
        <tissue evidence="19">Rhizome</tissue>
    </source>
</reference>
<evidence type="ECO:0000256" key="16">
    <source>
        <dbReference type="SAM" id="Phobius"/>
    </source>
</evidence>
<evidence type="ECO:0000313" key="20">
    <source>
        <dbReference type="Proteomes" id="UP000734854"/>
    </source>
</evidence>
<dbReference type="FunFam" id="1.10.510.10:FF:000084">
    <property type="entry name" value="Wall-associated receptor kinase 2"/>
    <property type="match status" value="1"/>
</dbReference>
<dbReference type="InterPro" id="IPR000719">
    <property type="entry name" value="Prot_kinase_dom"/>
</dbReference>
<dbReference type="InterPro" id="IPR000742">
    <property type="entry name" value="EGF"/>
</dbReference>
<evidence type="ECO:0000256" key="12">
    <source>
        <dbReference type="ARBA" id="ARBA00023136"/>
    </source>
</evidence>
<dbReference type="Pfam" id="PF13947">
    <property type="entry name" value="GUB_WAK_bind"/>
    <property type="match status" value="2"/>
</dbReference>
<evidence type="ECO:0000256" key="17">
    <source>
        <dbReference type="SAM" id="SignalP"/>
    </source>
</evidence>
<dbReference type="FunFam" id="2.10.25.10:FF:000005">
    <property type="entry name" value="Fibrillin 2"/>
    <property type="match status" value="1"/>
</dbReference>
<dbReference type="InterPro" id="IPR001245">
    <property type="entry name" value="Ser-Thr/Tyr_kinase_cat_dom"/>
</dbReference>
<evidence type="ECO:0000256" key="9">
    <source>
        <dbReference type="ARBA" id="ARBA00022777"/>
    </source>
</evidence>
<keyword evidence="6 17" id="KW-0732">Signal</keyword>
<dbReference type="InterPro" id="IPR000152">
    <property type="entry name" value="EGF-type_Asp/Asn_hydroxyl_site"/>
</dbReference>
<keyword evidence="12 16" id="KW-0472">Membrane</keyword>
<evidence type="ECO:0000256" key="10">
    <source>
        <dbReference type="ARBA" id="ARBA00022840"/>
    </source>
</evidence>
<keyword evidence="5 16" id="KW-0812">Transmembrane</keyword>
<dbReference type="AlphaFoldDB" id="A0A8J5FD21"/>
<evidence type="ECO:0000256" key="15">
    <source>
        <dbReference type="PROSITE-ProRule" id="PRU10141"/>
    </source>
</evidence>
<keyword evidence="4" id="KW-0808">Transferase</keyword>
<evidence type="ECO:0000256" key="4">
    <source>
        <dbReference type="ARBA" id="ARBA00022679"/>
    </source>
</evidence>
<evidence type="ECO:0000256" key="1">
    <source>
        <dbReference type="ARBA" id="ARBA00004479"/>
    </source>
</evidence>
<dbReference type="InterPro" id="IPR045274">
    <property type="entry name" value="WAK-like"/>
</dbReference>
<dbReference type="InterPro" id="IPR025287">
    <property type="entry name" value="WAK_GUB"/>
</dbReference>
<feature type="domain" description="Protein kinase" evidence="18">
    <location>
        <begin position="575"/>
        <end position="848"/>
    </location>
</feature>
<feature type="chain" id="PRO_5035313540" description="Protein kinase domain-containing protein" evidence="17">
    <location>
        <begin position="23"/>
        <end position="969"/>
    </location>
</feature>
<proteinExistence type="predicted"/>
<gene>
    <name evidence="19" type="ORF">ZIOFF_053156</name>
</gene>
<evidence type="ECO:0000256" key="5">
    <source>
        <dbReference type="ARBA" id="ARBA00022692"/>
    </source>
</evidence>
<evidence type="ECO:0000256" key="7">
    <source>
        <dbReference type="ARBA" id="ARBA00022737"/>
    </source>
</evidence>
<feature type="binding site" evidence="15">
    <location>
        <position position="604"/>
    </location>
    <ligand>
        <name>ATP</name>
        <dbReference type="ChEBI" id="CHEBI:30616"/>
    </ligand>
</feature>
<sequence>MAWGKVLLVVLALGTTWGSAASTGAQQMKTTSTKNRTFTLPSNCPTSCGNISIQYPFGIGNGCYLPGFNLTCRKQNNRTVSAQLFMGDGTLEVTGITLYSGYVSFKLPVISMGVNQSSITTPLIDLKNYHNFNFWATDNFLFVSGCNVNASVVDLADNNTIIYNCSTFCLDVSPDLSPFVIRHQKCRVRIGNELPDRVFLGVRLTRFNQTRLHLTNATPVSAYMSSSIGSLESKLSWYMDDHSSCTEAMNDTGTYACISSNGECTDALSVDRDVTVGYYCRCSGGTEGNPYLTDGCKDVTIANIYPANNCTRKCGSVDIPFPFGLDNESDCYRDSLFALVCNQTTSPPVLQYQDKNVSKVGVERGELYLMEVRNSSEGLTLTEGHYVYSWLIPHHSCENARMNKSLFACVSEHVECRNIKDSKGDQLGYRCGCEKGYTGNPYIMNGCQDINECDTPEKYICKGICKNTEGSYNCTCQPGTYGDPMIGGCIPHTKKRTVTLALIIAAGNVCLLLLCAMLVILSKIWKKRMQKQIKEKNFHQNHGLLLQQLISTSEHDAERTKLFPLEEIEKATNNFDETRMLGCGGHGVVYKGILTDQRVVAIKKSTNLRKSEIDQFINEVAILSQINHRHIVKLFGCCLETEIPLLIYEFISNGTLSHHLHVPNGQSKLSWDDRLRIATEVACSLAYLHSDVSMSIFHRDVKSSNILLDDNLVAKVSDFGASRFIPLDQNYVVTAVQGTFGYLDPEYYQTSELTEKSDVYSFGVILLELLTGKAPIHKNEHGNEVNLSKQFLQAMRENHALDLVEDHVLKEGKKEELLEIIQMIEMCLRLKGEERPTMKEVEYKLQGLRRIRMMKKRLSSFAEDNETTENNLSDAFDPSTELVDQRNQEEEKRLPLGNQNVELGSAKASEIVEKIHEYEEGEVVGTIKMKIEKPEEEWCEEHVEVEDIGLQNDLLKRREKKVIAWWCKS</sequence>
<keyword evidence="20" id="KW-1185">Reference proteome</keyword>
<dbReference type="InterPro" id="IPR049883">
    <property type="entry name" value="NOTCH1_EGF-like"/>
</dbReference>
<name>A0A8J5FD21_ZINOF</name>
<dbReference type="SUPFAM" id="SSF57196">
    <property type="entry name" value="EGF/Laminin"/>
    <property type="match status" value="1"/>
</dbReference>
<protein>
    <recommendedName>
        <fullName evidence="18">Protein kinase domain-containing protein</fullName>
    </recommendedName>
</protein>
<evidence type="ECO:0000256" key="6">
    <source>
        <dbReference type="ARBA" id="ARBA00022729"/>
    </source>
</evidence>
<dbReference type="SUPFAM" id="SSF56112">
    <property type="entry name" value="Protein kinase-like (PK-like)"/>
    <property type="match status" value="1"/>
</dbReference>
<dbReference type="GO" id="GO:0030247">
    <property type="term" value="F:polysaccharide binding"/>
    <property type="evidence" value="ECO:0007669"/>
    <property type="project" value="InterPro"/>
</dbReference>
<dbReference type="GO" id="GO:0005886">
    <property type="term" value="C:plasma membrane"/>
    <property type="evidence" value="ECO:0007669"/>
    <property type="project" value="TreeGrafter"/>
</dbReference>
<accession>A0A8J5FD21</accession>
<evidence type="ECO:0000256" key="11">
    <source>
        <dbReference type="ARBA" id="ARBA00022989"/>
    </source>
</evidence>
<dbReference type="SMART" id="SM00220">
    <property type="entry name" value="S_TKc"/>
    <property type="match status" value="1"/>
</dbReference>
<dbReference type="GO" id="GO:0005524">
    <property type="term" value="F:ATP binding"/>
    <property type="evidence" value="ECO:0007669"/>
    <property type="project" value="UniProtKB-UniRule"/>
</dbReference>
<evidence type="ECO:0000259" key="18">
    <source>
        <dbReference type="PROSITE" id="PS50011"/>
    </source>
</evidence>
<evidence type="ECO:0000313" key="19">
    <source>
        <dbReference type="EMBL" id="KAG6484635.1"/>
    </source>
</evidence>
<dbReference type="SMART" id="SM00179">
    <property type="entry name" value="EGF_CA"/>
    <property type="match status" value="1"/>
</dbReference>
<dbReference type="InterPro" id="IPR011009">
    <property type="entry name" value="Kinase-like_dom_sf"/>
</dbReference>
<dbReference type="Gene3D" id="1.10.510.10">
    <property type="entry name" value="Transferase(Phosphotransferase) domain 1"/>
    <property type="match status" value="1"/>
</dbReference>
<feature type="signal peptide" evidence="17">
    <location>
        <begin position="1"/>
        <end position="22"/>
    </location>
</feature>
<keyword evidence="10 15" id="KW-0067">ATP-binding</keyword>
<keyword evidence="13" id="KW-1015">Disulfide bond</keyword>
<dbReference type="FunFam" id="3.30.200.20:FF:000043">
    <property type="entry name" value="Wall-associated receptor kinase 2"/>
    <property type="match status" value="1"/>
</dbReference>
<evidence type="ECO:0000256" key="3">
    <source>
        <dbReference type="ARBA" id="ARBA00022536"/>
    </source>
</evidence>
<feature type="transmembrane region" description="Helical" evidence="16">
    <location>
        <begin position="498"/>
        <end position="521"/>
    </location>
</feature>
<dbReference type="PROSITE" id="PS01187">
    <property type="entry name" value="EGF_CA"/>
    <property type="match status" value="1"/>
</dbReference>
<keyword evidence="3" id="KW-0245">EGF-like domain</keyword>
<dbReference type="PROSITE" id="PS00010">
    <property type="entry name" value="ASX_HYDROXYL"/>
    <property type="match status" value="1"/>
</dbReference>
<dbReference type="InterPro" id="IPR001881">
    <property type="entry name" value="EGF-like_Ca-bd_dom"/>
</dbReference>
<keyword evidence="8 15" id="KW-0547">Nucleotide-binding</keyword>
<dbReference type="InterPro" id="IPR018097">
    <property type="entry name" value="EGF_Ca-bd_CS"/>
</dbReference>
<dbReference type="Proteomes" id="UP000734854">
    <property type="component" value="Unassembled WGS sequence"/>
</dbReference>
<keyword evidence="11 16" id="KW-1133">Transmembrane helix</keyword>
<evidence type="ECO:0000256" key="13">
    <source>
        <dbReference type="ARBA" id="ARBA00023157"/>
    </source>
</evidence>
<dbReference type="CDD" id="cd14066">
    <property type="entry name" value="STKc_IRAK"/>
    <property type="match status" value="1"/>
</dbReference>
<dbReference type="EMBL" id="JACMSC010000015">
    <property type="protein sequence ID" value="KAG6484635.1"/>
    <property type="molecule type" value="Genomic_DNA"/>
</dbReference>
<dbReference type="InterPro" id="IPR017441">
    <property type="entry name" value="Protein_kinase_ATP_BS"/>
</dbReference>
<dbReference type="PANTHER" id="PTHR27005:SF283">
    <property type="entry name" value="OS02G0633066 PROTEIN"/>
    <property type="match status" value="1"/>
</dbReference>
<keyword evidence="14" id="KW-0325">Glycoprotein</keyword>
<dbReference type="CDD" id="cd00054">
    <property type="entry name" value="EGF_CA"/>
    <property type="match status" value="1"/>
</dbReference>
<dbReference type="Gene3D" id="3.30.200.20">
    <property type="entry name" value="Phosphorylase Kinase, domain 1"/>
    <property type="match status" value="1"/>
</dbReference>